<dbReference type="CDD" id="cd07398">
    <property type="entry name" value="MPP_YbbF-LpxH"/>
    <property type="match status" value="1"/>
</dbReference>
<keyword evidence="4 10" id="KW-0441">Lipid A biosynthesis</keyword>
<evidence type="ECO:0000256" key="8">
    <source>
        <dbReference type="ARBA" id="ARBA00023136"/>
    </source>
</evidence>
<keyword evidence="1 10" id="KW-1003">Cell membrane</keyword>
<comment type="similarity">
    <text evidence="10">Belongs to the LpxH family.</text>
</comment>
<evidence type="ECO:0000256" key="6">
    <source>
        <dbReference type="ARBA" id="ARBA00022801"/>
    </source>
</evidence>
<dbReference type="UniPathway" id="UPA00359">
    <property type="reaction ID" value="UER00480"/>
</dbReference>
<feature type="binding site" evidence="10">
    <location>
        <position position="8"/>
    </location>
    <ligand>
        <name>Mn(2+)</name>
        <dbReference type="ChEBI" id="CHEBI:29035"/>
        <label>1</label>
    </ligand>
</feature>
<feature type="binding site" evidence="10">
    <location>
        <position position="10"/>
    </location>
    <ligand>
        <name>Mn(2+)</name>
        <dbReference type="ChEBI" id="CHEBI:29035"/>
        <label>1</label>
    </ligand>
</feature>
<feature type="binding site" evidence="10">
    <location>
        <position position="113"/>
    </location>
    <ligand>
        <name>Mn(2+)</name>
        <dbReference type="ChEBI" id="CHEBI:29035"/>
        <label>2</label>
    </ligand>
</feature>
<dbReference type="RefSeq" id="WP_182809823.1">
    <property type="nucleotide sequence ID" value="NZ_JACJFM010000022.1"/>
</dbReference>
<dbReference type="EMBL" id="JACJFM010000022">
    <property type="protein sequence ID" value="MBB1488048.1"/>
    <property type="molecule type" value="Genomic_DNA"/>
</dbReference>
<feature type="binding site" evidence="10">
    <location>
        <position position="41"/>
    </location>
    <ligand>
        <name>Mn(2+)</name>
        <dbReference type="ChEBI" id="CHEBI:29035"/>
        <label>2</label>
    </ligand>
</feature>
<dbReference type="SUPFAM" id="SSF56300">
    <property type="entry name" value="Metallo-dependent phosphatases"/>
    <property type="match status" value="1"/>
</dbReference>
<dbReference type="NCBIfam" id="NF003743">
    <property type="entry name" value="PRK05340.1"/>
    <property type="match status" value="1"/>
</dbReference>
<feature type="binding site" evidence="10">
    <location>
        <position position="41"/>
    </location>
    <ligand>
        <name>Mn(2+)</name>
        <dbReference type="ChEBI" id="CHEBI:29035"/>
        <label>1</label>
    </ligand>
</feature>
<dbReference type="NCBIfam" id="TIGR01854">
    <property type="entry name" value="lipid_A_lpxH"/>
    <property type="match status" value="1"/>
</dbReference>
<evidence type="ECO:0000256" key="3">
    <source>
        <dbReference type="ARBA" id="ARBA00022519"/>
    </source>
</evidence>
<comment type="subcellular location">
    <subcellularLocation>
        <location evidence="10">Cell inner membrane</location>
        <topology evidence="10">Peripheral membrane protein</topology>
        <orientation evidence="10">Cytoplasmic side</orientation>
    </subcellularLocation>
</comment>
<dbReference type="PANTHER" id="PTHR34990">
    <property type="entry name" value="UDP-2,3-DIACYLGLUCOSAMINE HYDROLASE-RELATED"/>
    <property type="match status" value="1"/>
</dbReference>
<dbReference type="InterPro" id="IPR010138">
    <property type="entry name" value="UDP-diacylglucosamine_Hdrlase"/>
</dbReference>
<dbReference type="Pfam" id="PF00149">
    <property type="entry name" value="Metallophos"/>
    <property type="match status" value="1"/>
</dbReference>
<dbReference type="Proteomes" id="UP000565262">
    <property type="component" value="Unassembled WGS sequence"/>
</dbReference>
<evidence type="ECO:0000256" key="10">
    <source>
        <dbReference type="HAMAP-Rule" id="MF_00575"/>
    </source>
</evidence>
<feature type="binding site" evidence="10">
    <location>
        <position position="191"/>
    </location>
    <ligand>
        <name>Mn(2+)</name>
        <dbReference type="ChEBI" id="CHEBI:29035"/>
        <label>2</label>
    </ligand>
</feature>
<reference evidence="12 13" key="1">
    <citation type="submission" date="2020-08" db="EMBL/GenBank/DDBJ databases">
        <title>Oceanospirillum sp. nov. isolated from marine sediment.</title>
        <authorList>
            <person name="Ji X."/>
        </authorList>
    </citation>
    <scope>NUCLEOTIDE SEQUENCE [LARGE SCALE GENOMIC DNA]</scope>
    <source>
        <strain evidence="12 13">D5</strain>
    </source>
</reference>
<evidence type="ECO:0000256" key="2">
    <source>
        <dbReference type="ARBA" id="ARBA00022516"/>
    </source>
</evidence>
<feature type="binding site" evidence="10">
    <location>
        <position position="78"/>
    </location>
    <ligand>
        <name>Mn(2+)</name>
        <dbReference type="ChEBI" id="CHEBI:29035"/>
        <label>2</label>
    </ligand>
</feature>
<dbReference type="PANTHER" id="PTHR34990:SF1">
    <property type="entry name" value="UDP-2,3-DIACYLGLUCOSAMINE HYDROLASE"/>
    <property type="match status" value="1"/>
</dbReference>
<keyword evidence="2 10" id="KW-0444">Lipid biosynthesis</keyword>
<comment type="function">
    <text evidence="10">Hydrolyzes the pyrophosphate bond of UDP-2,3-diacylglucosamine to yield 2,3-diacylglucosamine 1-phosphate (lipid X) and UMP by catalyzing the attack of water at the alpha-P atom. Involved in the biosynthesis of lipid A, a phosphorylated glycolipid that anchors the lipopolysaccharide to the outer membrane of the cell.</text>
</comment>
<gene>
    <name evidence="10" type="primary">lpxH</name>
    <name evidence="12" type="ORF">H4O21_15690</name>
</gene>
<dbReference type="InterPro" id="IPR004843">
    <property type="entry name" value="Calcineurin-like_PHP"/>
</dbReference>
<name>A0A839ISU2_9GAMM</name>
<dbReference type="AlphaFoldDB" id="A0A839ISU2"/>
<comment type="cofactor">
    <cofactor evidence="10">
        <name>Mn(2+)</name>
        <dbReference type="ChEBI" id="CHEBI:29035"/>
    </cofactor>
    <text evidence="10">Binds 2 Mn(2+) ions per subunit in a binuclear metal center.</text>
</comment>
<feature type="binding site" evidence="10">
    <location>
        <position position="193"/>
    </location>
    <ligand>
        <name>Mn(2+)</name>
        <dbReference type="ChEBI" id="CHEBI:29035"/>
        <label>1</label>
    </ligand>
</feature>
<proteinExistence type="inferred from homology"/>
<comment type="pathway">
    <text evidence="10">Glycolipid biosynthesis; lipid IV(A) biosynthesis; lipid IV(A) from (3R)-3-hydroxytetradecanoyl-[acyl-carrier-protein] and UDP-N-acetyl-alpha-D-glucosamine: step 4/6.</text>
</comment>
<protein>
    <recommendedName>
        <fullName evidence="10">UDP-2,3-diacylglucosamine hydrolase</fullName>
        <ecNumber evidence="10">3.6.1.54</ecNumber>
    </recommendedName>
    <alternativeName>
        <fullName evidence="10">UDP-2,3-diacylglucosamine diphosphatase</fullName>
    </alternativeName>
</protein>
<dbReference type="GO" id="GO:0008758">
    <property type="term" value="F:UDP-2,3-diacylglucosamine hydrolase activity"/>
    <property type="evidence" value="ECO:0007669"/>
    <property type="project" value="UniProtKB-UniRule"/>
</dbReference>
<dbReference type="HAMAP" id="MF_00575">
    <property type="entry name" value="LpxH"/>
    <property type="match status" value="1"/>
</dbReference>
<sequence>MKQLFISDLHLQAERSDITDLFTQFIQHHATSADELYILGDFFEYWVGDDHTTELSQCVAQQLKQLSKNTRIFYMAGNRDFLLAERYASQCGMTILSDPWKMPAPQQHLMLSHGDYLCTDDAQYQAFRAQSRSEQWQTAFLSKPLTERIAFAEQARQQSQQHQQGYLTDVNELAVTEALTQHNCSVLIHGHTHNPGIRKISGTPFQRMTLSDWDHDIYYLEIRNHGTPELKKLT</sequence>
<comment type="caution">
    <text evidence="10">Lacks conserved residue(s) required for the propagation of feature annotation.</text>
</comment>
<keyword evidence="5 10" id="KW-0479">Metal-binding</keyword>
<dbReference type="GO" id="GO:0019897">
    <property type="term" value="C:extrinsic component of plasma membrane"/>
    <property type="evidence" value="ECO:0007669"/>
    <property type="project" value="UniProtKB-UniRule"/>
</dbReference>
<feature type="domain" description="Calcineurin-like phosphoesterase" evidence="11">
    <location>
        <begin position="1"/>
        <end position="195"/>
    </location>
</feature>
<keyword evidence="7 10" id="KW-0443">Lipid metabolism</keyword>
<keyword evidence="3 10" id="KW-0997">Cell inner membrane</keyword>
<comment type="caution">
    <text evidence="12">The sequence shown here is derived from an EMBL/GenBank/DDBJ whole genome shotgun (WGS) entry which is preliminary data.</text>
</comment>
<dbReference type="GO" id="GO:0009245">
    <property type="term" value="P:lipid A biosynthetic process"/>
    <property type="evidence" value="ECO:0007669"/>
    <property type="project" value="UniProtKB-UniRule"/>
</dbReference>
<evidence type="ECO:0000256" key="1">
    <source>
        <dbReference type="ARBA" id="ARBA00022475"/>
    </source>
</evidence>
<dbReference type="InterPro" id="IPR043461">
    <property type="entry name" value="LpxH-like"/>
</dbReference>
<keyword evidence="13" id="KW-1185">Reference proteome</keyword>
<evidence type="ECO:0000313" key="12">
    <source>
        <dbReference type="EMBL" id="MBB1488048.1"/>
    </source>
</evidence>
<dbReference type="Gene3D" id="3.60.21.10">
    <property type="match status" value="1"/>
</dbReference>
<feature type="binding site" evidence="10">
    <location>
        <begin position="78"/>
        <end position="79"/>
    </location>
    <ligand>
        <name>substrate</name>
    </ligand>
</feature>
<accession>A0A839ISU2</accession>
<keyword evidence="6 10" id="KW-0378">Hydrolase</keyword>
<dbReference type="GO" id="GO:0030145">
    <property type="term" value="F:manganese ion binding"/>
    <property type="evidence" value="ECO:0007669"/>
    <property type="project" value="UniProtKB-UniRule"/>
</dbReference>
<evidence type="ECO:0000256" key="4">
    <source>
        <dbReference type="ARBA" id="ARBA00022556"/>
    </source>
</evidence>
<evidence type="ECO:0000256" key="9">
    <source>
        <dbReference type="ARBA" id="ARBA00023211"/>
    </source>
</evidence>
<dbReference type="InterPro" id="IPR029052">
    <property type="entry name" value="Metallo-depent_PP-like"/>
</dbReference>
<evidence type="ECO:0000313" key="13">
    <source>
        <dbReference type="Proteomes" id="UP000565262"/>
    </source>
</evidence>
<keyword evidence="8 10" id="KW-0472">Membrane</keyword>
<evidence type="ECO:0000256" key="7">
    <source>
        <dbReference type="ARBA" id="ARBA00023098"/>
    </source>
</evidence>
<dbReference type="GO" id="GO:0005737">
    <property type="term" value="C:cytoplasm"/>
    <property type="evidence" value="ECO:0007669"/>
    <property type="project" value="InterPro"/>
</dbReference>
<feature type="binding site" evidence="10">
    <location>
        <position position="121"/>
    </location>
    <ligand>
        <name>substrate</name>
    </ligand>
</feature>
<organism evidence="12 13">
    <name type="scientific">Oceanospirillum sediminis</name>
    <dbReference type="NCBI Taxonomy" id="2760088"/>
    <lineage>
        <taxon>Bacteria</taxon>
        <taxon>Pseudomonadati</taxon>
        <taxon>Pseudomonadota</taxon>
        <taxon>Gammaproteobacteria</taxon>
        <taxon>Oceanospirillales</taxon>
        <taxon>Oceanospirillaceae</taxon>
        <taxon>Oceanospirillum</taxon>
    </lineage>
</organism>
<keyword evidence="9 10" id="KW-0464">Manganese</keyword>
<feature type="binding site" evidence="10">
    <location>
        <position position="159"/>
    </location>
    <ligand>
        <name>substrate</name>
    </ligand>
</feature>
<evidence type="ECO:0000256" key="5">
    <source>
        <dbReference type="ARBA" id="ARBA00022723"/>
    </source>
</evidence>
<dbReference type="EC" id="3.6.1.54" evidence="10"/>
<evidence type="ECO:0000259" key="11">
    <source>
        <dbReference type="Pfam" id="PF00149"/>
    </source>
</evidence>
<feature type="binding site" evidence="10">
    <location>
        <position position="191"/>
    </location>
    <ligand>
        <name>substrate</name>
    </ligand>
</feature>
<comment type="catalytic activity">
    <reaction evidence="10">
        <text>UDP-2-N,3-O-bis[(3R)-3-hydroxytetradecanoyl]-alpha-D-glucosamine + H2O = 2-N,3-O-bis[(3R)-3-hydroxytetradecanoyl]-alpha-D-glucosaminyl 1-phosphate + UMP + 2 H(+)</text>
        <dbReference type="Rhea" id="RHEA:25213"/>
        <dbReference type="ChEBI" id="CHEBI:15377"/>
        <dbReference type="ChEBI" id="CHEBI:15378"/>
        <dbReference type="ChEBI" id="CHEBI:57865"/>
        <dbReference type="ChEBI" id="CHEBI:57957"/>
        <dbReference type="ChEBI" id="CHEBI:78847"/>
        <dbReference type="EC" id="3.6.1.54"/>
    </reaction>
</comment>